<accession>A0A0A9FB58</accession>
<dbReference type="EMBL" id="GBRH01187626">
    <property type="protein sequence ID" value="JAE10270.1"/>
    <property type="molecule type" value="Transcribed_RNA"/>
</dbReference>
<evidence type="ECO:0000313" key="2">
    <source>
        <dbReference type="EMBL" id="JAE10270.1"/>
    </source>
</evidence>
<proteinExistence type="predicted"/>
<organism evidence="2">
    <name type="scientific">Arundo donax</name>
    <name type="common">Giant reed</name>
    <name type="synonym">Donax arundinaceus</name>
    <dbReference type="NCBI Taxonomy" id="35708"/>
    <lineage>
        <taxon>Eukaryota</taxon>
        <taxon>Viridiplantae</taxon>
        <taxon>Streptophyta</taxon>
        <taxon>Embryophyta</taxon>
        <taxon>Tracheophyta</taxon>
        <taxon>Spermatophyta</taxon>
        <taxon>Magnoliopsida</taxon>
        <taxon>Liliopsida</taxon>
        <taxon>Poales</taxon>
        <taxon>Poaceae</taxon>
        <taxon>PACMAD clade</taxon>
        <taxon>Arundinoideae</taxon>
        <taxon>Arundineae</taxon>
        <taxon>Arundo</taxon>
    </lineage>
</organism>
<keyword evidence="1" id="KW-0732">Signal</keyword>
<reference evidence="2" key="1">
    <citation type="submission" date="2014-09" db="EMBL/GenBank/DDBJ databases">
        <authorList>
            <person name="Magalhaes I.L.F."/>
            <person name="Oliveira U."/>
            <person name="Santos F.R."/>
            <person name="Vidigal T.H.D.A."/>
            <person name="Brescovit A.D."/>
            <person name="Santos A.J."/>
        </authorList>
    </citation>
    <scope>NUCLEOTIDE SEQUENCE</scope>
    <source>
        <tissue evidence="2">Shoot tissue taken approximately 20 cm above the soil surface</tissue>
    </source>
</reference>
<name>A0A0A9FB58_ARUDO</name>
<sequence length="28" mass="3143">MLPVFLHLLLIQLMMHISATELLPPSLA</sequence>
<evidence type="ECO:0000256" key="1">
    <source>
        <dbReference type="SAM" id="SignalP"/>
    </source>
</evidence>
<reference evidence="2" key="2">
    <citation type="journal article" date="2015" name="Data Brief">
        <title>Shoot transcriptome of the giant reed, Arundo donax.</title>
        <authorList>
            <person name="Barrero R.A."/>
            <person name="Guerrero F.D."/>
            <person name="Moolhuijzen P."/>
            <person name="Goolsby J.A."/>
            <person name="Tidwell J."/>
            <person name="Bellgard S.E."/>
            <person name="Bellgard M.I."/>
        </authorList>
    </citation>
    <scope>NUCLEOTIDE SEQUENCE</scope>
    <source>
        <tissue evidence="2">Shoot tissue taken approximately 20 cm above the soil surface</tissue>
    </source>
</reference>
<protein>
    <submittedName>
        <fullName evidence="2">Uncharacterized protein</fullName>
    </submittedName>
</protein>
<feature type="chain" id="PRO_5002045734" evidence="1">
    <location>
        <begin position="20"/>
        <end position="28"/>
    </location>
</feature>
<dbReference type="AlphaFoldDB" id="A0A0A9FB58"/>
<feature type="signal peptide" evidence="1">
    <location>
        <begin position="1"/>
        <end position="19"/>
    </location>
</feature>